<dbReference type="RefSeq" id="WP_377926084.1">
    <property type="nucleotide sequence ID" value="NZ_JBHUEM010000001.1"/>
</dbReference>
<dbReference type="Proteomes" id="UP001597214">
    <property type="component" value="Unassembled WGS sequence"/>
</dbReference>
<accession>A0ABW4LIC1</accession>
<gene>
    <name evidence="1" type="ORF">ACFSCX_00350</name>
</gene>
<sequence>MLNNKANISFDFTGDKGKAECFIFKYIEVSYSLDGSINQSLNKVNQLLNELNIHFLIENFNYNPDAAKFILCRNAAGFELLEDLESVANEIVTEIKSCTEKLASIKKINLIVDGVY</sequence>
<comment type="caution">
    <text evidence="1">The sequence shown here is derived from an EMBL/GenBank/DDBJ whole genome shotgun (WGS) entry which is preliminary data.</text>
</comment>
<protein>
    <submittedName>
        <fullName evidence="1">Uncharacterized protein</fullName>
    </submittedName>
</protein>
<evidence type="ECO:0000313" key="2">
    <source>
        <dbReference type="Proteomes" id="UP001597214"/>
    </source>
</evidence>
<keyword evidence="2" id="KW-1185">Reference proteome</keyword>
<evidence type="ECO:0000313" key="1">
    <source>
        <dbReference type="EMBL" id="MFD1735002.1"/>
    </source>
</evidence>
<dbReference type="EMBL" id="JBHUEM010000001">
    <property type="protein sequence ID" value="MFD1735002.1"/>
    <property type="molecule type" value="Genomic_DNA"/>
</dbReference>
<organism evidence="1 2">
    <name type="scientific">Bacillus salitolerans</name>
    <dbReference type="NCBI Taxonomy" id="1437434"/>
    <lineage>
        <taxon>Bacteria</taxon>
        <taxon>Bacillati</taxon>
        <taxon>Bacillota</taxon>
        <taxon>Bacilli</taxon>
        <taxon>Bacillales</taxon>
        <taxon>Bacillaceae</taxon>
        <taxon>Bacillus</taxon>
    </lineage>
</organism>
<name>A0ABW4LIC1_9BACI</name>
<reference evidence="2" key="1">
    <citation type="journal article" date="2019" name="Int. J. Syst. Evol. Microbiol.">
        <title>The Global Catalogue of Microorganisms (GCM) 10K type strain sequencing project: providing services to taxonomists for standard genome sequencing and annotation.</title>
        <authorList>
            <consortium name="The Broad Institute Genomics Platform"/>
            <consortium name="The Broad Institute Genome Sequencing Center for Infectious Disease"/>
            <person name="Wu L."/>
            <person name="Ma J."/>
        </authorList>
    </citation>
    <scope>NUCLEOTIDE SEQUENCE [LARGE SCALE GENOMIC DNA]</scope>
    <source>
        <strain evidence="2">CCUG 49339</strain>
    </source>
</reference>
<proteinExistence type="predicted"/>